<organism evidence="2 3">
    <name type="scientific">Penicillium steckii</name>
    <dbReference type="NCBI Taxonomy" id="303698"/>
    <lineage>
        <taxon>Eukaryota</taxon>
        <taxon>Fungi</taxon>
        <taxon>Dikarya</taxon>
        <taxon>Ascomycota</taxon>
        <taxon>Pezizomycotina</taxon>
        <taxon>Eurotiomycetes</taxon>
        <taxon>Eurotiomycetidae</taxon>
        <taxon>Eurotiales</taxon>
        <taxon>Aspergillaceae</taxon>
        <taxon>Penicillium</taxon>
    </lineage>
</organism>
<accession>A0A1V6TDI1</accession>
<feature type="compositionally biased region" description="Basic residues" evidence="1">
    <location>
        <begin position="360"/>
        <end position="370"/>
    </location>
</feature>
<evidence type="ECO:0000313" key="2">
    <source>
        <dbReference type="EMBL" id="OQE24251.1"/>
    </source>
</evidence>
<reference evidence="3" key="1">
    <citation type="journal article" date="2017" name="Nat. Microbiol.">
        <title>Global analysis of biosynthetic gene clusters reveals vast potential of secondary metabolite production in Penicillium species.</title>
        <authorList>
            <person name="Nielsen J.C."/>
            <person name="Grijseels S."/>
            <person name="Prigent S."/>
            <person name="Ji B."/>
            <person name="Dainat J."/>
            <person name="Nielsen K.F."/>
            <person name="Frisvad J.C."/>
            <person name="Workman M."/>
            <person name="Nielsen J."/>
        </authorList>
    </citation>
    <scope>NUCLEOTIDE SEQUENCE [LARGE SCALE GENOMIC DNA]</scope>
    <source>
        <strain evidence="3">IBT 24891</strain>
    </source>
</reference>
<feature type="compositionally biased region" description="Acidic residues" evidence="1">
    <location>
        <begin position="326"/>
        <end position="338"/>
    </location>
</feature>
<sequence length="629" mass="70902">MERDQQSTMPSQHLDEMAPWGHAEYRIPKPLRFELVQHIGIFFEEKLYTQALNLLFNTLASGSYASPECITPLVPHLAIAVTFLVHPATTTRASSSEEKEVAHIALRLLRLLGTLVSPREAKLDIAFAFTHDQTLRSGGRYRGGEDDNEARIPNDHKPLSIKLGKEGSLWSRAEDFWHAVGWTFNCSVLHPERWERWEIWLEYMCDVLQDDWNERERIFNNTPQDTEATTNRTALHNSGKQSTMKRYQDGPLILRESLLYQYISAGTGHGKHRRIIRSIFADGGSSAVNEFRQVFPKELKQAKSDRKAEKVKKRERDVDIDKEEYGDYLAQDESDDDAAAGVDLENGNPRSASPSGAGARRSKRTRRGTRNAKDPSDNENIGETTGLDPALAQHDIDASPLGSLDSLDLRKRLLGLLSKVSYHLPTAFMPILDLYHNFIEHIRHMPFPVFQAFISPYILPGLAGKSQGDPDFEKEKSSIGEGKGTHGQRADAEQTTLCELLLFNMLESAAPQAEQEYLDQDKLEQCFLPFAAANASVVDNAKVSILLEALIVLLAGNGILKLRPSLEEAVQNGIQNRIDRSTDEIRRSQAKKQKEALEWSWLMESGDRLLFLMEVLQPQPQPQPQPQGH</sequence>
<feature type="region of interest" description="Disordered" evidence="1">
    <location>
        <begin position="465"/>
        <end position="490"/>
    </location>
</feature>
<dbReference type="OrthoDB" id="5411773at2759"/>
<gene>
    <name evidence="2" type="ORF">PENSTE_c007G01853</name>
</gene>
<evidence type="ECO:0000313" key="3">
    <source>
        <dbReference type="Proteomes" id="UP000191285"/>
    </source>
</evidence>
<keyword evidence="3" id="KW-1185">Reference proteome</keyword>
<name>A0A1V6TDI1_9EURO</name>
<feature type="region of interest" description="Disordered" evidence="1">
    <location>
        <begin position="323"/>
        <end position="386"/>
    </location>
</feature>
<protein>
    <submittedName>
        <fullName evidence="2">Uncharacterized protein</fullName>
    </submittedName>
</protein>
<evidence type="ECO:0000256" key="1">
    <source>
        <dbReference type="SAM" id="MobiDB-lite"/>
    </source>
</evidence>
<dbReference type="Proteomes" id="UP000191285">
    <property type="component" value="Unassembled WGS sequence"/>
</dbReference>
<feature type="compositionally biased region" description="Low complexity" evidence="1">
    <location>
        <begin position="349"/>
        <end position="359"/>
    </location>
</feature>
<dbReference type="EMBL" id="MLKD01000007">
    <property type="protein sequence ID" value="OQE24251.1"/>
    <property type="molecule type" value="Genomic_DNA"/>
</dbReference>
<proteinExistence type="predicted"/>
<dbReference type="AlphaFoldDB" id="A0A1V6TDI1"/>
<comment type="caution">
    <text evidence="2">The sequence shown here is derived from an EMBL/GenBank/DDBJ whole genome shotgun (WGS) entry which is preliminary data.</text>
</comment>